<evidence type="ECO:0000313" key="1">
    <source>
        <dbReference type="EMBL" id="GAA4580654.1"/>
    </source>
</evidence>
<dbReference type="Proteomes" id="UP001500307">
    <property type="component" value="Unassembled WGS sequence"/>
</dbReference>
<reference evidence="2" key="1">
    <citation type="journal article" date="2019" name="Int. J. Syst. Evol. Microbiol.">
        <title>The Global Catalogue of Microorganisms (GCM) 10K type strain sequencing project: providing services to taxonomists for standard genome sequencing and annotation.</title>
        <authorList>
            <consortium name="The Broad Institute Genomics Platform"/>
            <consortium name="The Broad Institute Genome Sequencing Center for Infectious Disease"/>
            <person name="Wu L."/>
            <person name="Ma J."/>
        </authorList>
    </citation>
    <scope>NUCLEOTIDE SEQUENCE [LARGE SCALE GENOMIC DNA]</scope>
    <source>
        <strain evidence="2">JCM 3175</strain>
    </source>
</reference>
<name>A0ABP8T6G5_9ACTN</name>
<protein>
    <submittedName>
        <fullName evidence="1">Uncharacterized protein</fullName>
    </submittedName>
</protein>
<comment type="caution">
    <text evidence="1">The sequence shown here is derived from an EMBL/GenBank/DDBJ whole genome shotgun (WGS) entry which is preliminary data.</text>
</comment>
<sequence>MFQSLTTNNVATGPTARSGGARLVGDAELVIDVQFAGDARAGGADARELELGEQALYVDGDRVTARAAFGRAFEQAVRDRDPHDMARAALGLGGMWVHERRSAVDAANVEAQQRLALARLEPDSTLALRLRIRLAAEADYRCCRSGEVLRLLGEARSCGEPLAVAEALSLAHHCVLGPEYADMRPVIADKLLRAGASTHRPSDTVMGLLWRAADLFLSGDRQAERAYAEILNHEPASRNAVAAFTTQAMRVMLTIRAGHLTQAEVLAETCARAGGAAGHTDWMGWYAMQVLTVRWFQGRVGELVDTLSNIVNSPALSVVDNSFVAAQAVAFAAAGQTRQARGALARITGRDLADLPTSSSWLVAMTAVVEAAALLDDPTAASRAYRLMLPYAHLPVMAGIGVACLGSAQHPLGVACLVTGDVDQAVEHFEAAVVHNSALGHWPATTLSRHRLAHALQVRGSADDVRAAAGLYAESAAEAAELGMRLPEPTVGRGRAKPSAPVCSRWGRHWRIELGGRAAVVDDMVGLHHLATLIANPGVGIPAVDLAGAGRNGAAPGLAPQPVLDEEALRQYRARLRDLTDEIREAEELHHGERVAALRFETDWLLHEVAISTGLGGRPRHFADSSERARVAVGKAIRRALERVTAAAPAIGEELRACVETGVRCCYRPADCGSRFSPTRQ</sequence>
<dbReference type="EMBL" id="BAABGU010000064">
    <property type="protein sequence ID" value="GAA4580654.1"/>
    <property type="molecule type" value="Genomic_DNA"/>
</dbReference>
<proteinExistence type="predicted"/>
<organism evidence="1 2">
    <name type="scientific">Micromonospora coerulea</name>
    <dbReference type="NCBI Taxonomy" id="47856"/>
    <lineage>
        <taxon>Bacteria</taxon>
        <taxon>Bacillati</taxon>
        <taxon>Actinomycetota</taxon>
        <taxon>Actinomycetes</taxon>
        <taxon>Micromonosporales</taxon>
        <taxon>Micromonosporaceae</taxon>
        <taxon>Micromonospora</taxon>
    </lineage>
</organism>
<keyword evidence="2" id="KW-1185">Reference proteome</keyword>
<gene>
    <name evidence="1" type="ORF">GCM10023176_60510</name>
</gene>
<evidence type="ECO:0000313" key="2">
    <source>
        <dbReference type="Proteomes" id="UP001500307"/>
    </source>
</evidence>
<accession>A0ABP8T6G5</accession>